<dbReference type="AlphaFoldDB" id="A0A1R3KMZ9"/>
<accession>A0A1R3KMZ9</accession>
<dbReference type="Proteomes" id="UP000187203">
    <property type="component" value="Unassembled WGS sequence"/>
</dbReference>
<proteinExistence type="predicted"/>
<dbReference type="OrthoDB" id="5835829at2759"/>
<gene>
    <name evidence="1" type="ORF">COLO4_06437</name>
</gene>
<organism evidence="1 2">
    <name type="scientific">Corchorus olitorius</name>
    <dbReference type="NCBI Taxonomy" id="93759"/>
    <lineage>
        <taxon>Eukaryota</taxon>
        <taxon>Viridiplantae</taxon>
        <taxon>Streptophyta</taxon>
        <taxon>Embryophyta</taxon>
        <taxon>Tracheophyta</taxon>
        <taxon>Spermatophyta</taxon>
        <taxon>Magnoliopsida</taxon>
        <taxon>eudicotyledons</taxon>
        <taxon>Gunneridae</taxon>
        <taxon>Pentapetalae</taxon>
        <taxon>rosids</taxon>
        <taxon>malvids</taxon>
        <taxon>Malvales</taxon>
        <taxon>Malvaceae</taxon>
        <taxon>Grewioideae</taxon>
        <taxon>Apeibeae</taxon>
        <taxon>Corchorus</taxon>
    </lineage>
</organism>
<evidence type="ECO:0000313" key="2">
    <source>
        <dbReference type="Proteomes" id="UP000187203"/>
    </source>
</evidence>
<protein>
    <submittedName>
        <fullName evidence="1">UDP-glucose flavonoid 3-O-glucosyltransferase 6-like protein</fullName>
    </submittedName>
</protein>
<evidence type="ECO:0000313" key="1">
    <source>
        <dbReference type="EMBL" id="OMP08473.1"/>
    </source>
</evidence>
<keyword evidence="2" id="KW-1185">Reference proteome</keyword>
<sequence length="45" mass="5055">MNKFHVVFISTPGSNRNLVPTVEFARHLTNQPLTLESIYAGIPMI</sequence>
<comment type="caution">
    <text evidence="1">The sequence shown here is derived from an EMBL/GenBank/DDBJ whole genome shotgun (WGS) entry which is preliminary data.</text>
</comment>
<dbReference type="EMBL" id="AWUE01012703">
    <property type="protein sequence ID" value="OMP08473.1"/>
    <property type="molecule type" value="Genomic_DNA"/>
</dbReference>
<name>A0A1R3KMZ9_9ROSI</name>
<reference evidence="2" key="1">
    <citation type="submission" date="2013-09" db="EMBL/GenBank/DDBJ databases">
        <title>Corchorus olitorius genome sequencing.</title>
        <authorList>
            <person name="Alam M."/>
            <person name="Haque M.S."/>
            <person name="Islam M.S."/>
            <person name="Emdad E.M."/>
            <person name="Islam M.M."/>
            <person name="Ahmed B."/>
            <person name="Halim A."/>
            <person name="Hossen Q.M.M."/>
            <person name="Hossain M.Z."/>
            <person name="Ahmed R."/>
            <person name="Khan M.M."/>
            <person name="Islam R."/>
            <person name="Rashid M.M."/>
            <person name="Khan S.A."/>
            <person name="Rahman M.S."/>
            <person name="Alam M."/>
            <person name="Yahiya A.S."/>
            <person name="Khan M.S."/>
            <person name="Azam M.S."/>
            <person name="Haque T."/>
            <person name="Lashkar M.Z.H."/>
            <person name="Akhand A.I."/>
            <person name="Morshed G."/>
            <person name="Roy S."/>
            <person name="Uddin K.S."/>
            <person name="Rabeya T."/>
            <person name="Hossain A.S."/>
            <person name="Chowdhury A."/>
            <person name="Snigdha A.R."/>
            <person name="Mortoza M.S."/>
            <person name="Matin S.A."/>
            <person name="Hoque S.M.E."/>
            <person name="Islam M.K."/>
            <person name="Roy D.K."/>
            <person name="Haider R."/>
            <person name="Moosa M.M."/>
            <person name="Elias S.M."/>
            <person name="Hasan A.M."/>
            <person name="Jahan S."/>
            <person name="Shafiuddin M."/>
            <person name="Mahmood N."/>
            <person name="Shommy N.S."/>
        </authorList>
    </citation>
    <scope>NUCLEOTIDE SEQUENCE [LARGE SCALE GENOMIC DNA]</scope>
    <source>
        <strain evidence="2">cv. O-4</strain>
    </source>
</reference>